<dbReference type="Proteomes" id="UP000183376">
    <property type="component" value="Chromosome I"/>
</dbReference>
<organism evidence="2 3">
    <name type="scientific">Allokutzneria albata</name>
    <name type="common">Kibdelosporangium albatum</name>
    <dbReference type="NCBI Taxonomy" id="211114"/>
    <lineage>
        <taxon>Bacteria</taxon>
        <taxon>Bacillati</taxon>
        <taxon>Actinomycetota</taxon>
        <taxon>Actinomycetes</taxon>
        <taxon>Pseudonocardiales</taxon>
        <taxon>Pseudonocardiaceae</taxon>
        <taxon>Allokutzneria</taxon>
    </lineage>
</organism>
<feature type="compositionally biased region" description="Basic and acidic residues" evidence="1">
    <location>
        <begin position="65"/>
        <end position="75"/>
    </location>
</feature>
<dbReference type="EMBL" id="LT629701">
    <property type="protein sequence ID" value="SDM45877.1"/>
    <property type="molecule type" value="Genomic_DNA"/>
</dbReference>
<evidence type="ECO:0000313" key="3">
    <source>
        <dbReference type="Proteomes" id="UP000183376"/>
    </source>
</evidence>
<proteinExistence type="predicted"/>
<accession>A0A1G9TDY6</accession>
<reference evidence="2 3" key="1">
    <citation type="submission" date="2016-10" db="EMBL/GenBank/DDBJ databases">
        <authorList>
            <person name="de Groot N.N."/>
        </authorList>
    </citation>
    <scope>NUCLEOTIDE SEQUENCE [LARGE SCALE GENOMIC DNA]</scope>
    <source>
        <strain evidence="2 3">DSM 44149</strain>
    </source>
</reference>
<gene>
    <name evidence="2" type="ORF">SAMN04489726_1727</name>
</gene>
<evidence type="ECO:0000313" key="2">
    <source>
        <dbReference type="EMBL" id="SDM45877.1"/>
    </source>
</evidence>
<dbReference type="STRING" id="211114.SAMN04489726_1727"/>
<name>A0A1G9TDY6_ALLAB</name>
<keyword evidence="3" id="KW-1185">Reference proteome</keyword>
<feature type="region of interest" description="Disordered" evidence="1">
    <location>
        <begin position="51"/>
        <end position="75"/>
    </location>
</feature>
<dbReference type="AlphaFoldDB" id="A0A1G9TDY6"/>
<feature type="compositionally biased region" description="Low complexity" evidence="1">
    <location>
        <begin position="52"/>
        <end position="64"/>
    </location>
</feature>
<sequence>MGVVLAGCSVPGEAVDAQAPPADRAPATWSNTLCDKVNPVADLLTDVKDVPPARVAPAAASRAQRPGDDEASRQC</sequence>
<evidence type="ECO:0000256" key="1">
    <source>
        <dbReference type="SAM" id="MobiDB-lite"/>
    </source>
</evidence>
<protein>
    <submittedName>
        <fullName evidence="2">Uncharacterized protein</fullName>
    </submittedName>
</protein>